<name>L8G699_PSED2</name>
<dbReference type="HOGENOM" id="CLU_2097873_0_0_1"/>
<protein>
    <submittedName>
        <fullName evidence="1">Uncharacterized protein</fullName>
    </submittedName>
</protein>
<dbReference type="Proteomes" id="UP000011064">
    <property type="component" value="Unassembled WGS sequence"/>
</dbReference>
<keyword evidence="2" id="KW-1185">Reference proteome</keyword>
<proteinExistence type="predicted"/>
<organism evidence="1 2">
    <name type="scientific">Pseudogymnoascus destructans (strain ATCC MYA-4855 / 20631-21)</name>
    <name type="common">Bat white-nose syndrome fungus</name>
    <name type="synonym">Geomyces destructans</name>
    <dbReference type="NCBI Taxonomy" id="658429"/>
    <lineage>
        <taxon>Eukaryota</taxon>
        <taxon>Fungi</taxon>
        <taxon>Dikarya</taxon>
        <taxon>Ascomycota</taxon>
        <taxon>Pezizomycotina</taxon>
        <taxon>Leotiomycetes</taxon>
        <taxon>Thelebolales</taxon>
        <taxon>Thelebolaceae</taxon>
        <taxon>Pseudogymnoascus</taxon>
    </lineage>
</organism>
<evidence type="ECO:0000313" key="1">
    <source>
        <dbReference type="EMBL" id="ELR07501.1"/>
    </source>
</evidence>
<dbReference type="VEuPathDB" id="FungiDB:GMDG_02593"/>
<evidence type="ECO:0000313" key="2">
    <source>
        <dbReference type="Proteomes" id="UP000011064"/>
    </source>
</evidence>
<accession>L8G699</accession>
<dbReference type="EMBL" id="GL573205">
    <property type="protein sequence ID" value="ELR07501.1"/>
    <property type="molecule type" value="Genomic_DNA"/>
</dbReference>
<dbReference type="InParanoid" id="L8G699"/>
<dbReference type="AlphaFoldDB" id="L8G699"/>
<sequence>MYRGVRCIEDVGIPQRLLFHLPCPLYHPGFSSSSIFVYKASSFPISWGIYSRFRRACSGSLEPFQFVFLGLIGCCPDSSYLFGHVAVAIAAGSVAVAWCMRRITVLGHDCISVPGS</sequence>
<reference evidence="2" key="1">
    <citation type="submission" date="2010-09" db="EMBL/GenBank/DDBJ databases">
        <title>The genome sequence of Geomyces destructans 20631-21.</title>
        <authorList>
            <consortium name="The Broad Institute Genome Sequencing Platform"/>
            <person name="Cuomo C.A."/>
            <person name="Blehert D.S."/>
            <person name="Lorch J.M."/>
            <person name="Young S.K."/>
            <person name="Zeng Q."/>
            <person name="Gargeya S."/>
            <person name="Fitzgerald M."/>
            <person name="Haas B."/>
            <person name="Abouelleil A."/>
            <person name="Alvarado L."/>
            <person name="Arachchi H.M."/>
            <person name="Berlin A."/>
            <person name="Brown A."/>
            <person name="Chapman S.B."/>
            <person name="Chen Z."/>
            <person name="Dunbar C."/>
            <person name="Freedman E."/>
            <person name="Gearin G."/>
            <person name="Gellesch M."/>
            <person name="Goldberg J."/>
            <person name="Griggs A."/>
            <person name="Gujja S."/>
            <person name="Heiman D."/>
            <person name="Howarth C."/>
            <person name="Larson L."/>
            <person name="Lui A."/>
            <person name="MacDonald P.J.P."/>
            <person name="Montmayeur A."/>
            <person name="Murphy C."/>
            <person name="Neiman D."/>
            <person name="Pearson M."/>
            <person name="Priest M."/>
            <person name="Roberts A."/>
            <person name="Saif S."/>
            <person name="Shea T."/>
            <person name="Shenoy N."/>
            <person name="Sisk P."/>
            <person name="Stolte C."/>
            <person name="Sykes S."/>
            <person name="Wortman J."/>
            <person name="Nusbaum C."/>
            <person name="Birren B."/>
        </authorList>
    </citation>
    <scope>NUCLEOTIDE SEQUENCE [LARGE SCALE GENOMIC DNA]</scope>
    <source>
        <strain evidence="2">ATCC MYA-4855 / 20631-21</strain>
    </source>
</reference>
<gene>
    <name evidence="1" type="ORF">GMDG_02593</name>
</gene>